<evidence type="ECO:0000313" key="2">
    <source>
        <dbReference type="EMBL" id="PIS41671.1"/>
    </source>
</evidence>
<feature type="transmembrane region" description="Helical" evidence="1">
    <location>
        <begin position="181"/>
        <end position="204"/>
    </location>
</feature>
<organism evidence="2 3">
    <name type="scientific">Candidatus Kerfeldbacteria bacterium CG08_land_8_20_14_0_20_42_7</name>
    <dbReference type="NCBI Taxonomy" id="2014245"/>
    <lineage>
        <taxon>Bacteria</taxon>
        <taxon>Candidatus Kerfeldiibacteriota</taxon>
    </lineage>
</organism>
<protein>
    <recommendedName>
        <fullName evidence="4">Cell shape determination protein CcmA</fullName>
    </recommendedName>
</protein>
<feature type="non-terminal residue" evidence="2">
    <location>
        <position position="1"/>
    </location>
</feature>
<accession>A0A2H0YT42</accession>
<keyword evidence="1" id="KW-1133">Transmembrane helix</keyword>
<feature type="transmembrane region" description="Helical" evidence="1">
    <location>
        <begin position="152"/>
        <end position="175"/>
    </location>
</feature>
<evidence type="ECO:0000313" key="3">
    <source>
        <dbReference type="Proteomes" id="UP000228711"/>
    </source>
</evidence>
<keyword evidence="1" id="KW-0472">Membrane</keyword>
<dbReference type="Proteomes" id="UP000228711">
    <property type="component" value="Unassembled WGS sequence"/>
</dbReference>
<feature type="transmembrane region" description="Helical" evidence="1">
    <location>
        <begin position="103"/>
        <end position="132"/>
    </location>
</feature>
<evidence type="ECO:0000256" key="1">
    <source>
        <dbReference type="SAM" id="Phobius"/>
    </source>
</evidence>
<dbReference type="EMBL" id="PEXV01000067">
    <property type="protein sequence ID" value="PIS41671.1"/>
    <property type="molecule type" value="Genomic_DNA"/>
</dbReference>
<sequence>ASGTVTFSKDALVQGDVTIAAGTATINGNIEGGLEIAGGQITLSGTVQKNVEARVGMLTITDSAIINGDLNYESEHVALIAQGAQIEGATHFNQHQVSRMNSYFGVAGIGIAGFIFSLIGSLIAALALVFLFKSFSAHVVKEGITSYWRMTFIGLILGIVMPVLSILLMVTVAGIPIGVMLFVIYITIMIFGGLYAGMLLGAFVMKWIRKQQEIQIDWRVPVLGIILMNAIAIVPVIGWIIVFLFFLAGVGAFAKTFYTLLADKH</sequence>
<keyword evidence="1" id="KW-0812">Transmembrane</keyword>
<proteinExistence type="predicted"/>
<evidence type="ECO:0008006" key="4">
    <source>
        <dbReference type="Google" id="ProtNLM"/>
    </source>
</evidence>
<name>A0A2H0YT42_9BACT</name>
<gene>
    <name evidence="2" type="ORF">COT25_01850</name>
</gene>
<comment type="caution">
    <text evidence="2">The sequence shown here is derived from an EMBL/GenBank/DDBJ whole genome shotgun (WGS) entry which is preliminary data.</text>
</comment>
<reference evidence="3" key="1">
    <citation type="submission" date="2017-09" db="EMBL/GenBank/DDBJ databases">
        <title>Depth-based differentiation of microbial function through sediment-hosted aquifers and enrichment of novel symbionts in the deep terrestrial subsurface.</title>
        <authorList>
            <person name="Probst A.J."/>
            <person name="Ladd B."/>
            <person name="Jarett J.K."/>
            <person name="Geller-Mcgrath D.E."/>
            <person name="Sieber C.M.K."/>
            <person name="Emerson J.B."/>
            <person name="Anantharaman K."/>
            <person name="Thomas B.C."/>
            <person name="Malmstrom R."/>
            <person name="Stieglmeier M."/>
            <person name="Klingl A."/>
            <person name="Woyke T."/>
            <person name="Ryan C.M."/>
            <person name="Banfield J.F."/>
        </authorList>
    </citation>
    <scope>NUCLEOTIDE SEQUENCE [LARGE SCALE GENOMIC DNA]</scope>
</reference>
<dbReference type="AlphaFoldDB" id="A0A2H0YT42"/>